<accession>A0A9P4LP24</accession>
<keyword evidence="4" id="KW-1185">Reference proteome</keyword>
<comment type="caution">
    <text evidence="3">The sequence shown here is derived from an EMBL/GenBank/DDBJ whole genome shotgun (WGS) entry which is preliminary data.</text>
</comment>
<protein>
    <submittedName>
        <fullName evidence="3">Uncharacterized protein</fullName>
    </submittedName>
</protein>
<dbReference type="OrthoDB" id="10471659at2759"/>
<evidence type="ECO:0000313" key="4">
    <source>
        <dbReference type="Proteomes" id="UP000799777"/>
    </source>
</evidence>
<feature type="transmembrane region" description="Helical" evidence="2">
    <location>
        <begin position="446"/>
        <end position="465"/>
    </location>
</feature>
<sequence length="498" mass="53832">MSSAQVYNPDLEEIIDRYSPSVPDSSPPKRATQPYDSSTQNEDVYQLEQSPPPSVPSDSLKSKAPRQGSTNSGYLCRSELYGRVSPQPSPAPSFPSRALERIEERRRAGLSTPDLRKSRSSGFLSTSDLRNVSSVSPDEWIEAGSQVYQPMGSGQKPGPALASNTGWLSEDETQTPAQSAPSNRSQMQQISHAEMALRQTLVAAAPSTHARKSSWSRWIFGRSGQPSNSRRGLRSPISDDNISVFDFVQPENVQESPEDILARIRARGAALKHQAGISDPDGGLNDLSEEFEYDSSTMKRSQPQDVSHDAGSLPSTESGSFHGSVGISTLTLNVSSPDLPESFVDRSHRLSMSLVATTFECEPIPPQVTLNLSSLITVLQTKPCAPEPHMTLSSVHTVAEYEPVEADLSRGLSFSVANAIIYGMMAVAALRFIILNLGREVRTSDLTFDLGIAAAVALMLCTMIHRGLGGCVGDIRDAALQRFRAITGQVYGSHQAGN</sequence>
<feature type="compositionally biased region" description="Polar residues" evidence="1">
    <location>
        <begin position="34"/>
        <end position="49"/>
    </location>
</feature>
<proteinExistence type="predicted"/>
<dbReference type="AlphaFoldDB" id="A0A9P4LP24"/>
<feature type="compositionally biased region" description="Polar residues" evidence="1">
    <location>
        <begin position="120"/>
        <end position="133"/>
    </location>
</feature>
<evidence type="ECO:0000256" key="2">
    <source>
        <dbReference type="SAM" id="Phobius"/>
    </source>
</evidence>
<gene>
    <name evidence="3" type="ORF">EK21DRAFT_111972</name>
</gene>
<name>A0A9P4LP24_9PLEO</name>
<keyword evidence="2" id="KW-0812">Transmembrane</keyword>
<dbReference type="EMBL" id="ML978190">
    <property type="protein sequence ID" value="KAF2030449.1"/>
    <property type="molecule type" value="Genomic_DNA"/>
</dbReference>
<feature type="region of interest" description="Disordered" evidence="1">
    <location>
        <begin position="149"/>
        <end position="188"/>
    </location>
</feature>
<keyword evidence="2" id="KW-1133">Transmembrane helix</keyword>
<organism evidence="3 4">
    <name type="scientific">Setomelanomma holmii</name>
    <dbReference type="NCBI Taxonomy" id="210430"/>
    <lineage>
        <taxon>Eukaryota</taxon>
        <taxon>Fungi</taxon>
        <taxon>Dikarya</taxon>
        <taxon>Ascomycota</taxon>
        <taxon>Pezizomycotina</taxon>
        <taxon>Dothideomycetes</taxon>
        <taxon>Pleosporomycetidae</taxon>
        <taxon>Pleosporales</taxon>
        <taxon>Pleosporineae</taxon>
        <taxon>Phaeosphaeriaceae</taxon>
        <taxon>Setomelanomma</taxon>
    </lineage>
</organism>
<feature type="compositionally biased region" description="Polar residues" evidence="1">
    <location>
        <begin position="294"/>
        <end position="305"/>
    </location>
</feature>
<feature type="transmembrane region" description="Helical" evidence="2">
    <location>
        <begin position="412"/>
        <end position="434"/>
    </location>
</feature>
<dbReference type="Proteomes" id="UP000799777">
    <property type="component" value="Unassembled WGS sequence"/>
</dbReference>
<feature type="compositionally biased region" description="Basic and acidic residues" evidence="1">
    <location>
        <begin position="98"/>
        <end position="107"/>
    </location>
</feature>
<feature type="region of interest" description="Disordered" evidence="1">
    <location>
        <begin position="1"/>
        <end position="133"/>
    </location>
</feature>
<reference evidence="3" key="1">
    <citation type="journal article" date="2020" name="Stud. Mycol.">
        <title>101 Dothideomycetes genomes: a test case for predicting lifestyles and emergence of pathogens.</title>
        <authorList>
            <person name="Haridas S."/>
            <person name="Albert R."/>
            <person name="Binder M."/>
            <person name="Bloem J."/>
            <person name="Labutti K."/>
            <person name="Salamov A."/>
            <person name="Andreopoulos B."/>
            <person name="Baker S."/>
            <person name="Barry K."/>
            <person name="Bills G."/>
            <person name="Bluhm B."/>
            <person name="Cannon C."/>
            <person name="Castanera R."/>
            <person name="Culley D."/>
            <person name="Daum C."/>
            <person name="Ezra D."/>
            <person name="Gonzalez J."/>
            <person name="Henrissat B."/>
            <person name="Kuo A."/>
            <person name="Liang C."/>
            <person name="Lipzen A."/>
            <person name="Lutzoni F."/>
            <person name="Magnuson J."/>
            <person name="Mondo S."/>
            <person name="Nolan M."/>
            <person name="Ohm R."/>
            <person name="Pangilinan J."/>
            <person name="Park H.-J."/>
            <person name="Ramirez L."/>
            <person name="Alfaro M."/>
            <person name="Sun H."/>
            <person name="Tritt A."/>
            <person name="Yoshinaga Y."/>
            <person name="Zwiers L.-H."/>
            <person name="Turgeon B."/>
            <person name="Goodwin S."/>
            <person name="Spatafora J."/>
            <person name="Crous P."/>
            <person name="Grigoriev I."/>
        </authorList>
    </citation>
    <scope>NUCLEOTIDE SEQUENCE</scope>
    <source>
        <strain evidence="3">CBS 110217</strain>
    </source>
</reference>
<feature type="compositionally biased region" description="Polar residues" evidence="1">
    <location>
        <begin position="174"/>
        <end position="188"/>
    </location>
</feature>
<feature type="region of interest" description="Disordered" evidence="1">
    <location>
        <begin position="273"/>
        <end position="320"/>
    </location>
</feature>
<keyword evidence="2" id="KW-0472">Membrane</keyword>
<evidence type="ECO:0000256" key="1">
    <source>
        <dbReference type="SAM" id="MobiDB-lite"/>
    </source>
</evidence>
<evidence type="ECO:0000313" key="3">
    <source>
        <dbReference type="EMBL" id="KAF2030449.1"/>
    </source>
</evidence>